<dbReference type="EMBL" id="GL377587">
    <property type="protein sequence ID" value="EFJ25164.1"/>
    <property type="molecule type" value="Genomic_DNA"/>
</dbReference>
<keyword evidence="9" id="KW-0472">Membrane</keyword>
<dbReference type="PROSITE" id="PS50011">
    <property type="entry name" value="PROTEIN_KINASE_DOM"/>
    <property type="match status" value="1"/>
</dbReference>
<dbReference type="Proteomes" id="UP000001514">
    <property type="component" value="Unassembled WGS sequence"/>
</dbReference>
<dbReference type="Gramene" id="EFJ25164">
    <property type="protein sequence ID" value="EFJ25164"/>
    <property type="gene ID" value="SELMODRAFT_413912"/>
</dbReference>
<name>D8RR11_SELML</name>
<dbReference type="InParanoid" id="D8RR11"/>
<dbReference type="InterPro" id="IPR011009">
    <property type="entry name" value="Kinase-like_dom_sf"/>
</dbReference>
<dbReference type="OMA" id="NIPIQRE"/>
<proteinExistence type="predicted"/>
<keyword evidence="4" id="KW-0547">Nucleotide-binding</keyword>
<evidence type="ECO:0000256" key="6">
    <source>
        <dbReference type="ARBA" id="ARBA00022840"/>
    </source>
</evidence>
<keyword evidence="5" id="KW-0418">Kinase</keyword>
<evidence type="ECO:0000256" key="2">
    <source>
        <dbReference type="ARBA" id="ARBA00022527"/>
    </source>
</evidence>
<dbReference type="eggNOG" id="ENOG502S6JT">
    <property type="taxonomic scope" value="Eukaryota"/>
</dbReference>
<reference evidence="11 12" key="1">
    <citation type="journal article" date="2011" name="Science">
        <title>The Selaginella genome identifies genetic changes associated with the evolution of vascular plants.</title>
        <authorList>
            <person name="Banks J.A."/>
            <person name="Nishiyama T."/>
            <person name="Hasebe M."/>
            <person name="Bowman J.L."/>
            <person name="Gribskov M."/>
            <person name="dePamphilis C."/>
            <person name="Albert V.A."/>
            <person name="Aono N."/>
            <person name="Aoyama T."/>
            <person name="Ambrose B.A."/>
            <person name="Ashton N.W."/>
            <person name="Axtell M.J."/>
            <person name="Barker E."/>
            <person name="Barker M.S."/>
            <person name="Bennetzen J.L."/>
            <person name="Bonawitz N.D."/>
            <person name="Chapple C."/>
            <person name="Cheng C."/>
            <person name="Correa L.G."/>
            <person name="Dacre M."/>
            <person name="DeBarry J."/>
            <person name="Dreyer I."/>
            <person name="Elias M."/>
            <person name="Engstrom E.M."/>
            <person name="Estelle M."/>
            <person name="Feng L."/>
            <person name="Finet C."/>
            <person name="Floyd S.K."/>
            <person name="Frommer W.B."/>
            <person name="Fujita T."/>
            <person name="Gramzow L."/>
            <person name="Gutensohn M."/>
            <person name="Harholt J."/>
            <person name="Hattori M."/>
            <person name="Heyl A."/>
            <person name="Hirai T."/>
            <person name="Hiwatashi Y."/>
            <person name="Ishikawa M."/>
            <person name="Iwata M."/>
            <person name="Karol K.G."/>
            <person name="Koehler B."/>
            <person name="Kolukisaoglu U."/>
            <person name="Kubo M."/>
            <person name="Kurata T."/>
            <person name="Lalonde S."/>
            <person name="Li K."/>
            <person name="Li Y."/>
            <person name="Litt A."/>
            <person name="Lyons E."/>
            <person name="Manning G."/>
            <person name="Maruyama T."/>
            <person name="Michael T.P."/>
            <person name="Mikami K."/>
            <person name="Miyazaki S."/>
            <person name="Morinaga S."/>
            <person name="Murata T."/>
            <person name="Mueller-Roeber B."/>
            <person name="Nelson D.R."/>
            <person name="Obara M."/>
            <person name="Oguri Y."/>
            <person name="Olmstead R.G."/>
            <person name="Onodera N."/>
            <person name="Petersen B.L."/>
            <person name="Pils B."/>
            <person name="Prigge M."/>
            <person name="Rensing S.A."/>
            <person name="Riano-Pachon D.M."/>
            <person name="Roberts A.W."/>
            <person name="Sato Y."/>
            <person name="Scheller H.V."/>
            <person name="Schulz B."/>
            <person name="Schulz C."/>
            <person name="Shakirov E.V."/>
            <person name="Shibagaki N."/>
            <person name="Shinohara N."/>
            <person name="Shippen D.E."/>
            <person name="Soerensen I."/>
            <person name="Sotooka R."/>
            <person name="Sugimoto N."/>
            <person name="Sugita M."/>
            <person name="Sumikawa N."/>
            <person name="Tanurdzic M."/>
            <person name="Theissen G."/>
            <person name="Ulvskov P."/>
            <person name="Wakazuki S."/>
            <person name="Weng J.K."/>
            <person name="Willats W.W."/>
            <person name="Wipf D."/>
            <person name="Wolf P.G."/>
            <person name="Yang L."/>
            <person name="Zimmer A.D."/>
            <person name="Zhu Q."/>
            <person name="Mitros T."/>
            <person name="Hellsten U."/>
            <person name="Loque D."/>
            <person name="Otillar R."/>
            <person name="Salamov A."/>
            <person name="Schmutz J."/>
            <person name="Shapiro H."/>
            <person name="Lindquist E."/>
            <person name="Lucas S."/>
            <person name="Rokhsar D."/>
            <person name="Grigoriev I.V."/>
        </authorList>
    </citation>
    <scope>NUCLEOTIDE SEQUENCE [LARGE SCALE GENOMIC DNA]</scope>
</reference>
<feature type="transmembrane region" description="Helical" evidence="9">
    <location>
        <begin position="395"/>
        <end position="416"/>
    </location>
</feature>
<evidence type="ECO:0000313" key="11">
    <source>
        <dbReference type="EMBL" id="EFJ25164.1"/>
    </source>
</evidence>
<evidence type="ECO:0000259" key="10">
    <source>
        <dbReference type="PROSITE" id="PS50011"/>
    </source>
</evidence>
<dbReference type="PROSITE" id="PS00108">
    <property type="entry name" value="PROTEIN_KINASE_ST"/>
    <property type="match status" value="1"/>
</dbReference>
<dbReference type="Pfam" id="PF00069">
    <property type="entry name" value="Pkinase"/>
    <property type="match status" value="1"/>
</dbReference>
<evidence type="ECO:0000256" key="8">
    <source>
        <dbReference type="ARBA" id="ARBA00048679"/>
    </source>
</evidence>
<dbReference type="SMART" id="SM00220">
    <property type="entry name" value="S_TKc"/>
    <property type="match status" value="1"/>
</dbReference>
<keyword evidence="3" id="KW-0808">Transferase</keyword>
<dbReference type="PANTHER" id="PTHR24363:SF0">
    <property type="entry name" value="SERINE_THREONINE KINASE LIKE DOMAIN CONTAINING 1"/>
    <property type="match status" value="1"/>
</dbReference>
<protein>
    <recommendedName>
        <fullName evidence="1">non-specific serine/threonine protein kinase</fullName>
        <ecNumber evidence="1">2.7.11.1</ecNumber>
    </recommendedName>
</protein>
<comment type="catalytic activity">
    <reaction evidence="7">
        <text>L-threonyl-[protein] + ATP = O-phospho-L-threonyl-[protein] + ADP + H(+)</text>
        <dbReference type="Rhea" id="RHEA:46608"/>
        <dbReference type="Rhea" id="RHEA-COMP:11060"/>
        <dbReference type="Rhea" id="RHEA-COMP:11605"/>
        <dbReference type="ChEBI" id="CHEBI:15378"/>
        <dbReference type="ChEBI" id="CHEBI:30013"/>
        <dbReference type="ChEBI" id="CHEBI:30616"/>
        <dbReference type="ChEBI" id="CHEBI:61977"/>
        <dbReference type="ChEBI" id="CHEBI:456216"/>
        <dbReference type="EC" id="2.7.11.1"/>
    </reaction>
</comment>
<keyword evidence="9" id="KW-0812">Transmembrane</keyword>
<evidence type="ECO:0000256" key="1">
    <source>
        <dbReference type="ARBA" id="ARBA00012513"/>
    </source>
</evidence>
<dbReference type="HOGENOM" id="CLU_000288_135_7_1"/>
<dbReference type="AlphaFoldDB" id="D8RR11"/>
<dbReference type="KEGG" id="smo:SELMODRAFT_413912"/>
<accession>D8RR11</accession>
<evidence type="ECO:0000256" key="5">
    <source>
        <dbReference type="ARBA" id="ARBA00022777"/>
    </source>
</evidence>
<evidence type="ECO:0000256" key="3">
    <source>
        <dbReference type="ARBA" id="ARBA00022679"/>
    </source>
</evidence>
<comment type="catalytic activity">
    <reaction evidence="8">
        <text>L-seryl-[protein] + ATP = O-phospho-L-seryl-[protein] + ADP + H(+)</text>
        <dbReference type="Rhea" id="RHEA:17989"/>
        <dbReference type="Rhea" id="RHEA-COMP:9863"/>
        <dbReference type="Rhea" id="RHEA-COMP:11604"/>
        <dbReference type="ChEBI" id="CHEBI:15378"/>
        <dbReference type="ChEBI" id="CHEBI:29999"/>
        <dbReference type="ChEBI" id="CHEBI:30616"/>
        <dbReference type="ChEBI" id="CHEBI:83421"/>
        <dbReference type="ChEBI" id="CHEBI:456216"/>
        <dbReference type="EC" id="2.7.11.1"/>
    </reaction>
</comment>
<keyword evidence="6" id="KW-0067">ATP-binding</keyword>
<evidence type="ECO:0000313" key="12">
    <source>
        <dbReference type="Proteomes" id="UP000001514"/>
    </source>
</evidence>
<keyword evidence="9" id="KW-1133">Transmembrane helix</keyword>
<dbReference type="GO" id="GO:0004674">
    <property type="term" value="F:protein serine/threonine kinase activity"/>
    <property type="evidence" value="ECO:0000318"/>
    <property type="project" value="GO_Central"/>
</dbReference>
<dbReference type="GO" id="GO:0005524">
    <property type="term" value="F:ATP binding"/>
    <property type="evidence" value="ECO:0007669"/>
    <property type="project" value="UniProtKB-KW"/>
</dbReference>
<dbReference type="CDD" id="cd14014">
    <property type="entry name" value="STKc_PknB_like"/>
    <property type="match status" value="1"/>
</dbReference>
<sequence>MLLENLHFSLFTPPPRRFCRRGRARERCCHGFVIAGNCCSIRHAAKAQISREPADRSGGFEGRNPLIGAFHEKGDVVAGKYRIVGVLGSGGVGVTYEAETEQGDAVAIKAMSLRNMKGWKDLDLFEREARVLKSLQHSGIPEYIDFFEIENEKDKGFYIVQKVAKGKSLAKLVEEGWRVSEQEVKDIAIEILDVLKYLGSLRPPVIHRDIKPDNIILDEATGKVKVVDFGAVQDTTSSATFIGSTVVGTYGYMAPEQFQNRATLQTDLYGLGGTLLFMLSGRSPATFPQKRLRVDFQNFVSASPSMTRVVEKLLEPAPEDRYQSADEVIRALQDGESPVVAGESFFDYAAKSRKPYGTKVVLTRFPDSLTISIPRAGVGAAAATGTFALAWNSFLLLWTFGAPLPFVFFSIPFWFVGYGLSKDALSALTVTTFIELTKRYFSIEWKVRNRRRIKSCCIREGVKVHDFGGGLELVEKNWLVNEISSFLGIPPPPPVLEETFVDNRAWDRERDFWGRDRDFHDDFW</sequence>
<gene>
    <name evidence="11" type="ORF">SELMODRAFT_413912</name>
</gene>
<keyword evidence="2" id="KW-0723">Serine/threonine-protein kinase</keyword>
<dbReference type="InterPro" id="IPR008271">
    <property type="entry name" value="Ser/Thr_kinase_AS"/>
</dbReference>
<dbReference type="SUPFAM" id="SSF56112">
    <property type="entry name" value="Protein kinase-like (PK-like)"/>
    <property type="match status" value="1"/>
</dbReference>
<dbReference type="InterPro" id="IPR000719">
    <property type="entry name" value="Prot_kinase_dom"/>
</dbReference>
<dbReference type="PANTHER" id="PTHR24363">
    <property type="entry name" value="SERINE/THREONINE PROTEIN KINASE"/>
    <property type="match status" value="1"/>
</dbReference>
<evidence type="ECO:0000256" key="7">
    <source>
        <dbReference type="ARBA" id="ARBA00047899"/>
    </source>
</evidence>
<dbReference type="Gene3D" id="1.10.510.10">
    <property type="entry name" value="Transferase(Phosphotransferase) domain 1"/>
    <property type="match status" value="1"/>
</dbReference>
<evidence type="ECO:0000256" key="4">
    <source>
        <dbReference type="ARBA" id="ARBA00022741"/>
    </source>
</evidence>
<dbReference type="EC" id="2.7.11.1" evidence="1"/>
<organism evidence="12">
    <name type="scientific">Selaginella moellendorffii</name>
    <name type="common">Spikemoss</name>
    <dbReference type="NCBI Taxonomy" id="88036"/>
    <lineage>
        <taxon>Eukaryota</taxon>
        <taxon>Viridiplantae</taxon>
        <taxon>Streptophyta</taxon>
        <taxon>Embryophyta</taxon>
        <taxon>Tracheophyta</taxon>
        <taxon>Lycopodiopsida</taxon>
        <taxon>Selaginellales</taxon>
        <taxon>Selaginellaceae</taxon>
        <taxon>Selaginella</taxon>
    </lineage>
</organism>
<keyword evidence="12" id="KW-1185">Reference proteome</keyword>
<feature type="domain" description="Protein kinase" evidence="10">
    <location>
        <begin position="81"/>
        <end position="346"/>
    </location>
</feature>
<evidence type="ECO:0000256" key="9">
    <source>
        <dbReference type="SAM" id="Phobius"/>
    </source>
</evidence>